<dbReference type="EMBL" id="JADGJD010001285">
    <property type="protein sequence ID" value="KAJ3044565.1"/>
    <property type="molecule type" value="Genomic_DNA"/>
</dbReference>
<dbReference type="Proteomes" id="UP001212841">
    <property type="component" value="Unassembled WGS sequence"/>
</dbReference>
<evidence type="ECO:0000313" key="2">
    <source>
        <dbReference type="EMBL" id="KAJ3044565.1"/>
    </source>
</evidence>
<protein>
    <recommendedName>
        <fullName evidence="4">BTB domain transcription factor</fullName>
    </recommendedName>
</protein>
<feature type="compositionally biased region" description="Low complexity" evidence="1">
    <location>
        <begin position="226"/>
        <end position="235"/>
    </location>
</feature>
<reference evidence="2" key="1">
    <citation type="submission" date="2020-05" db="EMBL/GenBank/DDBJ databases">
        <title>Phylogenomic resolution of chytrid fungi.</title>
        <authorList>
            <person name="Stajich J.E."/>
            <person name="Amses K."/>
            <person name="Simmons R."/>
            <person name="Seto K."/>
            <person name="Myers J."/>
            <person name="Bonds A."/>
            <person name="Quandt C.A."/>
            <person name="Barry K."/>
            <person name="Liu P."/>
            <person name="Grigoriev I."/>
            <person name="Longcore J.E."/>
            <person name="James T.Y."/>
        </authorList>
    </citation>
    <scope>NUCLEOTIDE SEQUENCE</scope>
    <source>
        <strain evidence="2">JEL0318</strain>
    </source>
</reference>
<dbReference type="AlphaFoldDB" id="A0AAD5S792"/>
<accession>A0AAD5S792</accession>
<evidence type="ECO:0000313" key="3">
    <source>
        <dbReference type="Proteomes" id="UP001212841"/>
    </source>
</evidence>
<evidence type="ECO:0008006" key="4">
    <source>
        <dbReference type="Google" id="ProtNLM"/>
    </source>
</evidence>
<keyword evidence="3" id="KW-1185">Reference proteome</keyword>
<feature type="region of interest" description="Disordered" evidence="1">
    <location>
        <begin position="1"/>
        <end position="294"/>
    </location>
</feature>
<feature type="compositionally biased region" description="Acidic residues" evidence="1">
    <location>
        <begin position="161"/>
        <end position="177"/>
    </location>
</feature>
<dbReference type="PANTHER" id="PTHR34776:SF1">
    <property type="entry name" value="F17F16.3 PROTEIN"/>
    <property type="match status" value="1"/>
</dbReference>
<evidence type="ECO:0000256" key="1">
    <source>
        <dbReference type="SAM" id="MobiDB-lite"/>
    </source>
</evidence>
<feature type="compositionally biased region" description="Basic and acidic residues" evidence="1">
    <location>
        <begin position="19"/>
        <end position="36"/>
    </location>
</feature>
<proteinExistence type="predicted"/>
<feature type="compositionally biased region" description="Low complexity" evidence="1">
    <location>
        <begin position="60"/>
        <end position="85"/>
    </location>
</feature>
<dbReference type="PANTHER" id="PTHR34776">
    <property type="entry name" value="F17F16.3 PROTEIN"/>
    <property type="match status" value="1"/>
</dbReference>
<sequence>MSPPKRKAADTEISTADTDAPREKRGAARNAAEKITAHHAPTRTPAKKSPGAKTSKKTPTKSPAKTPSKTSTKASPKTPAKTPAARGGRKRRQDEEEESGDAGKEGEDGNADGTSEDKEEGEKPAAKRAKTSKGKATPTESPAKGHGRGKGQSKDKSMEEKVEDGDTAMEVEQEDDKGAETAAGGKSPRRSPTPQNRKELENGTAESPKKSTGGHLEVPKTDGPGRSKSRSPSPTKKGEDGGEKNGSADTKSRSPSPVKRGKSTEPASPSKRGKSAESASPTKKSGPADAKPEENAVLETGHIYFFYRPKVQVTDVKSANDVARLYMILMPKSGSTRLMILTRKKLPEIGHRARYWGFSRAVVNNPKDLKEYLQAETYETKTRGERTVGEARPCGEGVYFIVNHHGHTHLAYLLEIPEEPGPVQQEFNIEKNASFIITVKNPETASPPWAGLSEKQKVEFPKDLQDLFRGRRFIPANPVRLLDYEHAEFVIIGASDDVVGELGDVGKDLEDWEKDEALVVKELGDDKVFEELKLEHSKFKSEPLQGLFA</sequence>
<organism evidence="2 3">
    <name type="scientific">Rhizophlyctis rosea</name>
    <dbReference type="NCBI Taxonomy" id="64517"/>
    <lineage>
        <taxon>Eukaryota</taxon>
        <taxon>Fungi</taxon>
        <taxon>Fungi incertae sedis</taxon>
        <taxon>Chytridiomycota</taxon>
        <taxon>Chytridiomycota incertae sedis</taxon>
        <taxon>Chytridiomycetes</taxon>
        <taxon>Rhizophlyctidales</taxon>
        <taxon>Rhizophlyctidaceae</taxon>
        <taxon>Rhizophlyctis</taxon>
    </lineage>
</organism>
<gene>
    <name evidence="2" type="ORF">HK097_001426</name>
</gene>
<name>A0AAD5S792_9FUNG</name>
<comment type="caution">
    <text evidence="2">The sequence shown here is derived from an EMBL/GenBank/DDBJ whole genome shotgun (WGS) entry which is preliminary data.</text>
</comment>